<dbReference type="InterPro" id="IPR018744">
    <property type="entry name" value="DUF2293"/>
</dbReference>
<dbReference type="PANTHER" id="PTHR38113">
    <property type="match status" value="1"/>
</dbReference>
<dbReference type="Proteomes" id="UP001338125">
    <property type="component" value="Unassembled WGS sequence"/>
</dbReference>
<proteinExistence type="predicted"/>
<accession>A0ABR0T0P2</accession>
<gene>
    <name evidence="3" type="ORF">PT974_00166</name>
</gene>
<organism evidence="3 4">
    <name type="scientific">Cladobotryum mycophilum</name>
    <dbReference type="NCBI Taxonomy" id="491253"/>
    <lineage>
        <taxon>Eukaryota</taxon>
        <taxon>Fungi</taxon>
        <taxon>Dikarya</taxon>
        <taxon>Ascomycota</taxon>
        <taxon>Pezizomycotina</taxon>
        <taxon>Sordariomycetes</taxon>
        <taxon>Hypocreomycetidae</taxon>
        <taxon>Hypocreales</taxon>
        <taxon>Hypocreaceae</taxon>
        <taxon>Cladobotryum</taxon>
    </lineage>
</organism>
<feature type="region of interest" description="Disordered" evidence="1">
    <location>
        <begin position="559"/>
        <end position="591"/>
    </location>
</feature>
<dbReference type="Pfam" id="PF10056">
    <property type="entry name" value="DUF2293"/>
    <property type="match status" value="1"/>
</dbReference>
<keyword evidence="4" id="KW-1185">Reference proteome</keyword>
<reference evidence="3 4" key="1">
    <citation type="submission" date="2024-01" db="EMBL/GenBank/DDBJ databases">
        <title>Complete genome of Cladobotryum mycophilum ATHUM6906.</title>
        <authorList>
            <person name="Christinaki A.C."/>
            <person name="Myridakis A.I."/>
            <person name="Kouvelis V.N."/>
        </authorList>
    </citation>
    <scope>NUCLEOTIDE SEQUENCE [LARGE SCALE GENOMIC DNA]</scope>
    <source>
        <strain evidence="3 4">ATHUM6906</strain>
    </source>
</reference>
<feature type="domain" description="DUF2293" evidence="2">
    <location>
        <begin position="173"/>
        <end position="261"/>
    </location>
</feature>
<feature type="compositionally biased region" description="Polar residues" evidence="1">
    <location>
        <begin position="301"/>
        <end position="322"/>
    </location>
</feature>
<comment type="caution">
    <text evidence="3">The sequence shown here is derived from an EMBL/GenBank/DDBJ whole genome shotgun (WGS) entry which is preliminary data.</text>
</comment>
<name>A0ABR0T0P2_9HYPO</name>
<feature type="compositionally biased region" description="Acidic residues" evidence="1">
    <location>
        <begin position="283"/>
        <end position="297"/>
    </location>
</feature>
<evidence type="ECO:0000313" key="3">
    <source>
        <dbReference type="EMBL" id="KAK5997804.1"/>
    </source>
</evidence>
<feature type="region of interest" description="Disordered" evidence="1">
    <location>
        <begin position="1"/>
        <end position="46"/>
    </location>
</feature>
<dbReference type="PANTHER" id="PTHR38113:SF1">
    <property type="entry name" value="DUF2293 DOMAIN-CONTAINING PROTEIN"/>
    <property type="match status" value="1"/>
</dbReference>
<feature type="region of interest" description="Disordered" evidence="1">
    <location>
        <begin position="283"/>
        <end position="359"/>
    </location>
</feature>
<evidence type="ECO:0000256" key="1">
    <source>
        <dbReference type="SAM" id="MobiDB-lite"/>
    </source>
</evidence>
<evidence type="ECO:0000259" key="2">
    <source>
        <dbReference type="Pfam" id="PF10056"/>
    </source>
</evidence>
<protein>
    <recommendedName>
        <fullName evidence="2">DUF2293 domain-containing protein</fullName>
    </recommendedName>
</protein>
<dbReference type="EMBL" id="JAVFKD010000001">
    <property type="protein sequence ID" value="KAK5997804.1"/>
    <property type="molecule type" value="Genomic_DNA"/>
</dbReference>
<feature type="region of interest" description="Disordered" evidence="1">
    <location>
        <begin position="474"/>
        <end position="545"/>
    </location>
</feature>
<feature type="region of interest" description="Disordered" evidence="1">
    <location>
        <begin position="773"/>
        <end position="793"/>
    </location>
</feature>
<evidence type="ECO:0000313" key="4">
    <source>
        <dbReference type="Proteomes" id="UP001338125"/>
    </source>
</evidence>
<sequence length="793" mass="88764">MGRPRRNLPSVVASGPKERHKKAQRSQYDRQAPVPPGFVAKPPMPKSKHHSYFEFVENKDKKKKLEFEITTKKTPPPGFEFVPIGNPQLTTACKELSRTKDAMIFIVSNSKEKDATQLAYQVHRIGHHIRQAIVEEAKANIKNLPHHVVSTLDGEPEPIPTSQELYHAQADAAIRDLFPRIPNTDRQMIIEHAFTRGSTTKTEAPVGLSEDITLARRVQLAVLAHIRHNHTRYDVLLKETTWQNARKVVEALCLDILVKWRGDEETGRDQLDEILREVVVISDSEDDSSEEDLTDDTSVERSSTAGVVTISDSGPARGSSQADVGHHESPRSAAGINLPSTPAGISRRRNKETNRIRTADKKAQRGFKRYRAWEEAIRRNRDPSLMPHAAMDVNASHRQHQPHGPIAVSHDLPNGRYYESDSRIHPGAPGSTPGLNGYVPHQPMYTSAAWGPPQYASPNSLVPNSHEKVMSAALDQAPSTSSLRQPASPPGNRLQDMLVRSIEPVSPNARPSFVRTLPPRSPGQKDPTSPRSSLHHRPGPVSHFGERIFVEDRAHLSRGEIPGHPFQRDPLSGAFPNEPQSAQISHPRDYNPAHPINRGMPTSPLCLILWHAPMNLDRGGFYERINVRMERPIRDPSQQFQVIGPTPATQEIRRTFAPHRVVSWEEGSRILTESQGMAGVEVISISDPRPRIPSAGNRVANNPFNPQPQNGIFGGELRQGYREALSSSSRPVLGVEYAAAPPEGYWVVKRRDDRVIAPPQYHDTTYQRHHDERMHQHYHHPQLQNSPDVIVLD</sequence>